<dbReference type="Proteomes" id="UP000529637">
    <property type="component" value="Unassembled WGS sequence"/>
</dbReference>
<proteinExistence type="predicted"/>
<sequence>MPEPLILYRWWITDEITGKRRLTSFRMSEVDARSRYPDAEPDPASREERYGTAEGASAVNSRPGPPSGSQR</sequence>
<evidence type="ECO:0000313" key="2">
    <source>
        <dbReference type="EMBL" id="NUZ07673.1"/>
    </source>
</evidence>
<feature type="region of interest" description="Disordered" evidence="1">
    <location>
        <begin position="29"/>
        <end position="71"/>
    </location>
</feature>
<feature type="compositionally biased region" description="Basic and acidic residues" evidence="1">
    <location>
        <begin position="29"/>
        <end position="51"/>
    </location>
</feature>
<name>A0A7Y6NQW5_9BURK</name>
<keyword evidence="3" id="KW-1185">Reference proteome</keyword>
<evidence type="ECO:0000256" key="1">
    <source>
        <dbReference type="SAM" id="MobiDB-lite"/>
    </source>
</evidence>
<accession>A0A7Y6NQW5</accession>
<gene>
    <name evidence="2" type="ORF">HQN59_18065</name>
</gene>
<protein>
    <submittedName>
        <fullName evidence="2">Uncharacterized protein</fullName>
    </submittedName>
</protein>
<dbReference type="AlphaFoldDB" id="A0A7Y6NQW5"/>
<dbReference type="RefSeq" id="WP_176070526.1">
    <property type="nucleotide sequence ID" value="NZ_JABWMJ010000009.1"/>
</dbReference>
<evidence type="ECO:0000313" key="3">
    <source>
        <dbReference type="Proteomes" id="UP000529637"/>
    </source>
</evidence>
<organism evidence="2 3">
    <name type="scientific">Piscinibacter koreensis</name>
    <dbReference type="NCBI Taxonomy" id="2742824"/>
    <lineage>
        <taxon>Bacteria</taxon>
        <taxon>Pseudomonadati</taxon>
        <taxon>Pseudomonadota</taxon>
        <taxon>Betaproteobacteria</taxon>
        <taxon>Burkholderiales</taxon>
        <taxon>Sphaerotilaceae</taxon>
        <taxon>Piscinibacter</taxon>
    </lineage>
</organism>
<reference evidence="2 3" key="1">
    <citation type="submission" date="2020-06" db="EMBL/GenBank/DDBJ databases">
        <title>Schlegella sp. ID0723 isolated from air conditioner.</title>
        <authorList>
            <person name="Kim D.Y."/>
            <person name="Kim D.-U."/>
        </authorList>
    </citation>
    <scope>NUCLEOTIDE SEQUENCE [LARGE SCALE GENOMIC DNA]</scope>
    <source>
        <strain evidence="2 3">ID0723</strain>
    </source>
</reference>
<dbReference type="EMBL" id="JABWMJ010000009">
    <property type="protein sequence ID" value="NUZ07673.1"/>
    <property type="molecule type" value="Genomic_DNA"/>
</dbReference>
<comment type="caution">
    <text evidence="2">The sequence shown here is derived from an EMBL/GenBank/DDBJ whole genome shotgun (WGS) entry which is preliminary data.</text>
</comment>